<dbReference type="GO" id="GO:0016740">
    <property type="term" value="F:transferase activity"/>
    <property type="evidence" value="ECO:0007669"/>
    <property type="project" value="UniProtKB-KW"/>
</dbReference>
<keyword evidence="2" id="KW-0808">Transferase</keyword>
<protein>
    <recommendedName>
        <fullName evidence="5">Methyltransferase domain-containing protein</fullName>
    </recommendedName>
</protein>
<proteinExistence type="inferred from homology"/>
<keyword evidence="3" id="KW-0949">S-adenosyl-L-methionine</keyword>
<dbReference type="SUPFAM" id="SSF53335">
    <property type="entry name" value="S-adenosyl-L-methionine-dependent methyltransferases"/>
    <property type="match status" value="1"/>
</dbReference>
<evidence type="ECO:0000256" key="4">
    <source>
        <dbReference type="ARBA" id="ARBA00038314"/>
    </source>
</evidence>
<dbReference type="OrthoDB" id="2094832at2759"/>
<organism evidence="6 7">
    <name type="scientific">Postia placenta MAD-698-R-SB12</name>
    <dbReference type="NCBI Taxonomy" id="670580"/>
    <lineage>
        <taxon>Eukaryota</taxon>
        <taxon>Fungi</taxon>
        <taxon>Dikarya</taxon>
        <taxon>Basidiomycota</taxon>
        <taxon>Agaricomycotina</taxon>
        <taxon>Agaricomycetes</taxon>
        <taxon>Polyporales</taxon>
        <taxon>Adustoporiaceae</taxon>
        <taxon>Rhodonia</taxon>
    </lineage>
</organism>
<reference evidence="6 7" key="1">
    <citation type="submission" date="2017-04" db="EMBL/GenBank/DDBJ databases">
        <title>Genome Sequence of the Model Brown-Rot Fungus Postia placenta SB12.</title>
        <authorList>
            <consortium name="DOE Joint Genome Institute"/>
            <person name="Gaskell J."/>
            <person name="Kersten P."/>
            <person name="Larrondo L.F."/>
            <person name="Canessa P."/>
            <person name="Martinez D."/>
            <person name="Hibbett D."/>
            <person name="Schmoll M."/>
            <person name="Kubicek C.P."/>
            <person name="Martinez A.T."/>
            <person name="Yadav J."/>
            <person name="Master E."/>
            <person name="Magnuson J.K."/>
            <person name="James T."/>
            <person name="Yaver D."/>
            <person name="Berka R."/>
            <person name="Labutti K."/>
            <person name="Lipzen A."/>
            <person name="Aerts A."/>
            <person name="Barry K."/>
            <person name="Henrissat B."/>
            <person name="Blanchette R."/>
            <person name="Grigoriev I."/>
            <person name="Cullen D."/>
        </authorList>
    </citation>
    <scope>NUCLEOTIDE SEQUENCE [LARGE SCALE GENOMIC DNA]</scope>
    <source>
        <strain evidence="6 7">MAD-698-R-SB12</strain>
    </source>
</reference>
<comment type="similarity">
    <text evidence="4">Belongs to the class I-like SAM-binding methyltransferase superfamily.</text>
</comment>
<evidence type="ECO:0000256" key="3">
    <source>
        <dbReference type="ARBA" id="ARBA00022691"/>
    </source>
</evidence>
<comment type="pathway">
    <text evidence="1">Secondary metabolite biosynthesis.</text>
</comment>
<sequence>MSFIQREREVNATLVPPLDPSLFTPTDTELAFLRLRISEDDGGLRRRTLEIQKDEKYPYPCIRAFHHVSLMMLANPIYPVVLEAGKAGNAVFLDIGCCMGTDVRKLVSDGYPASNVLGCDLRPEFIDLGHKLFRDRDSCPIRFFTSDIFDLSVPSAFDGTLRSVHEAPPLIRVDQLSQLLGSLTHIYTGALFHLFDETTQYAIALRVAYLLKRESGTIVFGRHRGLECEGMIDDHLGRIRYGHSERSWPLLWKRVFAEVEDAEFAENRVKVQAKLDAPFDQHIPGTTRKGHMLVWSVQIT</sequence>
<evidence type="ECO:0000256" key="1">
    <source>
        <dbReference type="ARBA" id="ARBA00005179"/>
    </source>
</evidence>
<dbReference type="Pfam" id="PF13649">
    <property type="entry name" value="Methyltransf_25"/>
    <property type="match status" value="1"/>
</dbReference>
<evidence type="ECO:0000313" key="6">
    <source>
        <dbReference type="EMBL" id="OSX62238.1"/>
    </source>
</evidence>
<name>A0A1X6N0U0_9APHY</name>
<evidence type="ECO:0000256" key="2">
    <source>
        <dbReference type="ARBA" id="ARBA00022679"/>
    </source>
</evidence>
<dbReference type="RefSeq" id="XP_024339032.1">
    <property type="nucleotide sequence ID" value="XM_024485470.1"/>
</dbReference>
<keyword evidence="7" id="KW-1185">Reference proteome</keyword>
<dbReference type="AlphaFoldDB" id="A0A1X6N0U0"/>
<evidence type="ECO:0000313" key="7">
    <source>
        <dbReference type="Proteomes" id="UP000194127"/>
    </source>
</evidence>
<gene>
    <name evidence="6" type="ORF">POSPLADRAFT_1142780</name>
</gene>
<evidence type="ECO:0000259" key="5">
    <source>
        <dbReference type="Pfam" id="PF13649"/>
    </source>
</evidence>
<dbReference type="EMBL" id="KZ110597">
    <property type="protein sequence ID" value="OSX62238.1"/>
    <property type="molecule type" value="Genomic_DNA"/>
</dbReference>
<dbReference type="Proteomes" id="UP000194127">
    <property type="component" value="Unassembled WGS sequence"/>
</dbReference>
<feature type="domain" description="Methyltransferase" evidence="5">
    <location>
        <begin position="93"/>
        <end position="161"/>
    </location>
</feature>
<dbReference type="GeneID" id="36330419"/>
<dbReference type="Gene3D" id="3.40.50.150">
    <property type="entry name" value="Vaccinia Virus protein VP39"/>
    <property type="match status" value="1"/>
</dbReference>
<dbReference type="STRING" id="670580.A0A1X6N0U0"/>
<dbReference type="InterPro" id="IPR051654">
    <property type="entry name" value="Meroterpenoid_MTases"/>
</dbReference>
<accession>A0A1X6N0U0</accession>
<dbReference type="PANTHER" id="PTHR35897:SF1">
    <property type="entry name" value="METHYLTRANSFERASE AUSD"/>
    <property type="match status" value="1"/>
</dbReference>
<dbReference type="InterPro" id="IPR029063">
    <property type="entry name" value="SAM-dependent_MTases_sf"/>
</dbReference>
<dbReference type="PANTHER" id="PTHR35897">
    <property type="entry name" value="METHYLTRANSFERASE AUSD"/>
    <property type="match status" value="1"/>
</dbReference>
<dbReference type="InterPro" id="IPR041698">
    <property type="entry name" value="Methyltransf_25"/>
</dbReference>